<evidence type="ECO:0000313" key="6">
    <source>
        <dbReference type="Proteomes" id="UP000618754"/>
    </source>
</evidence>
<dbReference type="InterPro" id="IPR050204">
    <property type="entry name" value="AraC_XylS_family_regulators"/>
</dbReference>
<dbReference type="SMART" id="SM00342">
    <property type="entry name" value="HTH_ARAC"/>
    <property type="match status" value="1"/>
</dbReference>
<dbReference type="Pfam" id="PF12833">
    <property type="entry name" value="HTH_18"/>
    <property type="match status" value="1"/>
</dbReference>
<reference evidence="5 6" key="1">
    <citation type="submission" date="2020-09" db="EMBL/GenBank/DDBJ databases">
        <title>Novel species of Mucilaginibacter isolated from a glacier on the Tibetan Plateau.</title>
        <authorList>
            <person name="Liu Q."/>
            <person name="Xin Y.-H."/>
        </authorList>
    </citation>
    <scope>NUCLEOTIDE SEQUENCE [LARGE SCALE GENOMIC DNA]</scope>
    <source>
        <strain evidence="5 6">CGMCC 1.13878</strain>
    </source>
</reference>
<dbReference type="InterPro" id="IPR018060">
    <property type="entry name" value="HTH_AraC"/>
</dbReference>
<dbReference type="PANTHER" id="PTHR46796">
    <property type="entry name" value="HTH-TYPE TRANSCRIPTIONAL ACTIVATOR RHAS-RELATED"/>
    <property type="match status" value="1"/>
</dbReference>
<dbReference type="EMBL" id="JACWMW010000003">
    <property type="protein sequence ID" value="MBD1386662.1"/>
    <property type="molecule type" value="Genomic_DNA"/>
</dbReference>
<evidence type="ECO:0000256" key="3">
    <source>
        <dbReference type="ARBA" id="ARBA00023163"/>
    </source>
</evidence>
<comment type="caution">
    <text evidence="5">The sequence shown here is derived from an EMBL/GenBank/DDBJ whole genome shotgun (WGS) entry which is preliminary data.</text>
</comment>
<proteinExistence type="predicted"/>
<evidence type="ECO:0000259" key="4">
    <source>
        <dbReference type="PROSITE" id="PS01124"/>
    </source>
</evidence>
<dbReference type="SUPFAM" id="SSF46689">
    <property type="entry name" value="Homeodomain-like"/>
    <property type="match status" value="1"/>
</dbReference>
<keyword evidence="3" id="KW-0804">Transcription</keyword>
<sequence>MGDVKTYIIGEISAEQFVPEHTFCYVIKGTMRLYDGNKTYTFRSGQASLIRKNNLLRYAKEKVDGEIAKVFITLNESFLKKFQVAHQAEPGKFRSAEAVLSLPPNELTANFIHSLVPYYKSGKLEPLFADVKREELLLILLKQVPEMAGVLFDYGIPQKINLEAFMNRNYKFNVSMERFAYLSGRSLSAFKRDFKSIFDDAPNHWLVRRRLAEAYFLIEKKHQRPSDIFVELGFEALSHFSFAFKKHFNLSPSDLLRQKQE</sequence>
<gene>
    <name evidence="5" type="ORF">IDJ75_15355</name>
</gene>
<organism evidence="5 6">
    <name type="scientific">Mucilaginibacter rigui</name>
    <dbReference type="NCBI Taxonomy" id="534635"/>
    <lineage>
        <taxon>Bacteria</taxon>
        <taxon>Pseudomonadati</taxon>
        <taxon>Bacteroidota</taxon>
        <taxon>Sphingobacteriia</taxon>
        <taxon>Sphingobacteriales</taxon>
        <taxon>Sphingobacteriaceae</taxon>
        <taxon>Mucilaginibacter</taxon>
    </lineage>
</organism>
<keyword evidence="6" id="KW-1185">Reference proteome</keyword>
<dbReference type="Pfam" id="PF22200">
    <property type="entry name" value="ExsA_N"/>
    <property type="match status" value="1"/>
</dbReference>
<evidence type="ECO:0000313" key="5">
    <source>
        <dbReference type="EMBL" id="MBD1386662.1"/>
    </source>
</evidence>
<dbReference type="PROSITE" id="PS01124">
    <property type="entry name" value="HTH_ARAC_FAMILY_2"/>
    <property type="match status" value="1"/>
</dbReference>
<protein>
    <submittedName>
        <fullName evidence="5">Helix-turn-helix transcriptional regulator</fullName>
    </submittedName>
</protein>
<dbReference type="InterPro" id="IPR054015">
    <property type="entry name" value="ExsA-like_N"/>
</dbReference>
<feature type="domain" description="HTH araC/xylS-type" evidence="4">
    <location>
        <begin position="160"/>
        <end position="258"/>
    </location>
</feature>
<keyword evidence="1" id="KW-0805">Transcription regulation</keyword>
<evidence type="ECO:0000256" key="1">
    <source>
        <dbReference type="ARBA" id="ARBA00023015"/>
    </source>
</evidence>
<evidence type="ECO:0000256" key="2">
    <source>
        <dbReference type="ARBA" id="ARBA00023125"/>
    </source>
</evidence>
<dbReference type="Proteomes" id="UP000618754">
    <property type="component" value="Unassembled WGS sequence"/>
</dbReference>
<dbReference type="InterPro" id="IPR009057">
    <property type="entry name" value="Homeodomain-like_sf"/>
</dbReference>
<keyword evidence="2" id="KW-0238">DNA-binding</keyword>
<accession>A0ABR7X7W6</accession>
<dbReference type="Gene3D" id="1.10.10.60">
    <property type="entry name" value="Homeodomain-like"/>
    <property type="match status" value="1"/>
</dbReference>
<name>A0ABR7X7W6_9SPHI</name>